<protein>
    <submittedName>
        <fullName evidence="1">Uncharacterized protein</fullName>
    </submittedName>
</protein>
<organism evidence="1 2">
    <name type="scientific">Thermogutta terrifontis</name>
    <dbReference type="NCBI Taxonomy" id="1331910"/>
    <lineage>
        <taxon>Bacteria</taxon>
        <taxon>Pseudomonadati</taxon>
        <taxon>Planctomycetota</taxon>
        <taxon>Planctomycetia</taxon>
        <taxon>Pirellulales</taxon>
        <taxon>Thermoguttaceae</taxon>
        <taxon>Thermogutta</taxon>
    </lineage>
</organism>
<reference evidence="1 2" key="1">
    <citation type="journal article" name="Front. Microbiol.">
        <title>Sugar Metabolism of the First Thermophilic Planctomycete Thermogutta terrifontis: Comparative Genomic and Transcriptomic Approaches.</title>
        <authorList>
            <person name="Elcheninov A.G."/>
            <person name="Menzel P."/>
            <person name="Gudbergsdottir S.R."/>
            <person name="Slesarev A.I."/>
            <person name="Kadnikov V.V."/>
            <person name="Krogh A."/>
            <person name="Bonch-Osmolovskaya E.A."/>
            <person name="Peng X."/>
            <person name="Kublanov I.V."/>
        </authorList>
    </citation>
    <scope>NUCLEOTIDE SEQUENCE [LARGE SCALE GENOMIC DNA]</scope>
    <source>
        <strain evidence="1 2">R1</strain>
    </source>
</reference>
<name>A0A286R9K4_9BACT</name>
<accession>A0A286R9K4</accession>
<evidence type="ECO:0000313" key="2">
    <source>
        <dbReference type="Proteomes" id="UP000215086"/>
    </source>
</evidence>
<proteinExistence type="predicted"/>
<keyword evidence="2" id="KW-1185">Reference proteome</keyword>
<dbReference type="EMBL" id="CP018477">
    <property type="protein sequence ID" value="ASV72637.1"/>
    <property type="molecule type" value="Genomic_DNA"/>
</dbReference>
<dbReference type="Proteomes" id="UP000215086">
    <property type="component" value="Chromosome"/>
</dbReference>
<evidence type="ECO:0000313" key="1">
    <source>
        <dbReference type="EMBL" id="ASV72637.1"/>
    </source>
</evidence>
<dbReference type="KEGG" id="ttf:THTE_0035"/>
<gene>
    <name evidence="1" type="ORF">THTE_0035</name>
</gene>
<sequence length="59" mass="6599">MWQCRAPWFNGLLNSEDVWYGPLVMFWLCDGHADVGTGLGGSEIQLRGTRSSGPFFYDG</sequence>
<dbReference type="AlphaFoldDB" id="A0A286R9K4"/>